<dbReference type="GO" id="GO:0030246">
    <property type="term" value="F:carbohydrate binding"/>
    <property type="evidence" value="ECO:0007669"/>
    <property type="project" value="UniProtKB-KW"/>
</dbReference>
<keyword evidence="4" id="KW-1185">Reference proteome</keyword>
<dbReference type="InterPro" id="IPR017853">
    <property type="entry name" value="GH"/>
</dbReference>
<protein>
    <submittedName>
        <fullName evidence="3">D-galactoside/L-rhamnose binding SUEL lectin domain-containing protein</fullName>
    </submittedName>
</protein>
<dbReference type="EMBL" id="PKPP01005979">
    <property type="protein sequence ID" value="PWA58151.1"/>
    <property type="molecule type" value="Genomic_DNA"/>
</dbReference>
<comment type="similarity">
    <text evidence="1">Belongs to the glycosyl hydrolase 35 family.</text>
</comment>
<evidence type="ECO:0000313" key="4">
    <source>
        <dbReference type="Proteomes" id="UP000245207"/>
    </source>
</evidence>
<dbReference type="GO" id="GO:0005975">
    <property type="term" value="P:carbohydrate metabolic process"/>
    <property type="evidence" value="ECO:0007669"/>
    <property type="project" value="InterPro"/>
</dbReference>
<dbReference type="PANTHER" id="PTHR23421">
    <property type="entry name" value="BETA-GALACTOSIDASE RELATED"/>
    <property type="match status" value="1"/>
</dbReference>
<dbReference type="Proteomes" id="UP000245207">
    <property type="component" value="Unassembled WGS sequence"/>
</dbReference>
<dbReference type="SUPFAM" id="SSF51445">
    <property type="entry name" value="(Trans)glycosidases"/>
    <property type="match status" value="1"/>
</dbReference>
<dbReference type="Pfam" id="PF08458">
    <property type="entry name" value="PH_2"/>
    <property type="match status" value="1"/>
</dbReference>
<sequence>MWTEAWSGWLTELEGTVPYRPAEDLAKKVAKFIQTVGSFIWTAGGPFIATIYDYDTPLDEFLLEVLKDMSPWPGRHFVEGGHDQCYFGLKTVGVGVVEFECKN</sequence>
<evidence type="ECO:0000256" key="1">
    <source>
        <dbReference type="ARBA" id="ARBA00009809"/>
    </source>
</evidence>
<name>A0A2U1MA61_ARTAN</name>
<dbReference type="GO" id="GO:0004553">
    <property type="term" value="F:hydrolase activity, hydrolyzing O-glycosyl compounds"/>
    <property type="evidence" value="ECO:0007669"/>
    <property type="project" value="InterPro"/>
</dbReference>
<comment type="caution">
    <text evidence="3">The sequence shown here is derived from an EMBL/GenBank/DDBJ whole genome shotgun (WGS) entry which is preliminary data.</text>
</comment>
<dbReference type="InterPro" id="IPR001944">
    <property type="entry name" value="Glycoside_Hdrlase_35"/>
</dbReference>
<organism evidence="3 4">
    <name type="scientific">Artemisia annua</name>
    <name type="common">Sweet wormwood</name>
    <dbReference type="NCBI Taxonomy" id="35608"/>
    <lineage>
        <taxon>Eukaryota</taxon>
        <taxon>Viridiplantae</taxon>
        <taxon>Streptophyta</taxon>
        <taxon>Embryophyta</taxon>
        <taxon>Tracheophyta</taxon>
        <taxon>Spermatophyta</taxon>
        <taxon>Magnoliopsida</taxon>
        <taxon>eudicotyledons</taxon>
        <taxon>Gunneridae</taxon>
        <taxon>Pentapetalae</taxon>
        <taxon>asterids</taxon>
        <taxon>campanulids</taxon>
        <taxon>Asterales</taxon>
        <taxon>Asteraceae</taxon>
        <taxon>Asteroideae</taxon>
        <taxon>Anthemideae</taxon>
        <taxon>Artemisiinae</taxon>
        <taxon>Artemisia</taxon>
    </lineage>
</organism>
<evidence type="ECO:0000259" key="2">
    <source>
        <dbReference type="Pfam" id="PF08458"/>
    </source>
</evidence>
<feature type="domain" description="Pleckstrin-like plant" evidence="2">
    <location>
        <begin position="62"/>
        <end position="103"/>
    </location>
</feature>
<dbReference type="OrthoDB" id="1433858at2759"/>
<reference evidence="3 4" key="1">
    <citation type="journal article" date="2018" name="Mol. Plant">
        <title>The genome of Artemisia annua provides insight into the evolution of Asteraceae family and artemisinin biosynthesis.</title>
        <authorList>
            <person name="Shen Q."/>
            <person name="Zhang L."/>
            <person name="Liao Z."/>
            <person name="Wang S."/>
            <person name="Yan T."/>
            <person name="Shi P."/>
            <person name="Liu M."/>
            <person name="Fu X."/>
            <person name="Pan Q."/>
            <person name="Wang Y."/>
            <person name="Lv Z."/>
            <person name="Lu X."/>
            <person name="Zhang F."/>
            <person name="Jiang W."/>
            <person name="Ma Y."/>
            <person name="Chen M."/>
            <person name="Hao X."/>
            <person name="Li L."/>
            <person name="Tang Y."/>
            <person name="Lv G."/>
            <person name="Zhou Y."/>
            <person name="Sun X."/>
            <person name="Brodelius P.E."/>
            <person name="Rose J.K.C."/>
            <person name="Tang K."/>
        </authorList>
    </citation>
    <scope>NUCLEOTIDE SEQUENCE [LARGE SCALE GENOMIC DNA]</scope>
    <source>
        <strain evidence="4">cv. Huhao1</strain>
        <tissue evidence="3">Leaf</tissue>
    </source>
</reference>
<dbReference type="InterPro" id="IPR013666">
    <property type="entry name" value="PH_pln"/>
</dbReference>
<accession>A0A2U1MA61</accession>
<dbReference type="STRING" id="35608.A0A2U1MA61"/>
<keyword evidence="3" id="KW-0430">Lectin</keyword>
<dbReference type="AlphaFoldDB" id="A0A2U1MA61"/>
<proteinExistence type="inferred from homology"/>
<evidence type="ECO:0000313" key="3">
    <source>
        <dbReference type="EMBL" id="PWA58151.1"/>
    </source>
</evidence>
<gene>
    <name evidence="3" type="ORF">CTI12_AA402690</name>
</gene>
<dbReference type="PRINTS" id="PR00742">
    <property type="entry name" value="GLHYDRLASE35"/>
</dbReference>